<dbReference type="OrthoDB" id="7053955at2"/>
<evidence type="ECO:0000313" key="1">
    <source>
        <dbReference type="EMBL" id="ASF48200.1"/>
    </source>
</evidence>
<name>A0A1Z4C3W1_9GAMM</name>
<dbReference type="Proteomes" id="UP000197019">
    <property type="component" value="Chromosome"/>
</dbReference>
<dbReference type="EMBL" id="CP022129">
    <property type="protein sequence ID" value="ASF48200.1"/>
    <property type="molecule type" value="Genomic_DNA"/>
</dbReference>
<keyword evidence="2" id="KW-1185">Reference proteome</keyword>
<organism evidence="1 2">
    <name type="scientific">Methylovulum psychrotolerans</name>
    <dbReference type="NCBI Taxonomy" id="1704499"/>
    <lineage>
        <taxon>Bacteria</taxon>
        <taxon>Pseudomonadati</taxon>
        <taxon>Pseudomonadota</taxon>
        <taxon>Gammaproteobacteria</taxon>
        <taxon>Methylococcales</taxon>
        <taxon>Methylococcaceae</taxon>
        <taxon>Methylovulum</taxon>
    </lineage>
</organism>
<sequence length="458" mass="50627">MATRDKEVLDAMLGKIYMILNGGDTVNTVHQPNDTFVSYTTLGIALSNEDLSFGFSTSSKEISAASNFADLVNSIPKCRGFWDPSSDKIWDIYNKILTLSILAPGSLTQEEERQLKACLDSLYTTTTVVDPDTGESKQMPMETPLYTRYKKGRGAYEAALMAYNNLLINVKTNPNNPSVVIDWNLNGPLYKQRAMSAYDDWIANGKNIVEKALGKIDILTGRSPERLWQELKTRFNQSKRLDLQGQDYWHTAMFPSDFYTSAYDDSWTKFTFSGEEVHTVDTSTSTSWGGGGSIGYGLWSFGASATYGSQTSSHHSDASNMSLSLELMKIPLRRSWLDTSMLKTRIWKFDPAYNLGDLSDGAVPPNGLMVGIPAAIIVARNLKITMSMSTVDDTYAASQFSTSATVGWGPFSLRGNYSRSTSKNTHDFSSSNGVIECPGKQIIGFTVELFPKCPNPNF</sequence>
<evidence type="ECO:0000313" key="2">
    <source>
        <dbReference type="Proteomes" id="UP000197019"/>
    </source>
</evidence>
<protein>
    <submittedName>
        <fullName evidence="1">Uncharacterized protein</fullName>
    </submittedName>
</protein>
<reference evidence="1 2" key="1">
    <citation type="submission" date="2017-06" db="EMBL/GenBank/DDBJ databases">
        <title>Genome Sequencing of the methanotroph Methylovulum psychrotolerants str. HV10-M2 isolated from a high-altitude environment.</title>
        <authorList>
            <person name="Mateos-Rivera A."/>
        </authorList>
    </citation>
    <scope>NUCLEOTIDE SEQUENCE [LARGE SCALE GENOMIC DNA]</scope>
    <source>
        <strain evidence="1 2">HV10_M2</strain>
    </source>
</reference>
<accession>A0A1Z4C3W1</accession>
<gene>
    <name evidence="1" type="ORF">CEK71_20230</name>
</gene>
<proteinExistence type="predicted"/>
<dbReference type="RefSeq" id="WP_088621070.1">
    <property type="nucleotide sequence ID" value="NZ_CP022129.1"/>
</dbReference>
<dbReference type="AlphaFoldDB" id="A0A1Z4C3W1"/>
<dbReference type="KEGG" id="mpsy:CEK71_20230"/>